<accession>A0ABU9IGD6</accession>
<dbReference type="PROSITE" id="PS51257">
    <property type="entry name" value="PROKAR_LIPOPROTEIN"/>
    <property type="match status" value="1"/>
</dbReference>
<protein>
    <recommendedName>
        <fullName evidence="3">Lipoprotein</fullName>
    </recommendedName>
</protein>
<comment type="caution">
    <text evidence="1">The sequence shown here is derived from an EMBL/GenBank/DDBJ whole genome shotgun (WGS) entry which is preliminary data.</text>
</comment>
<organism evidence="1 2">
    <name type="scientific">Aurantiacibacter gilvus</name>
    <dbReference type="NCBI Taxonomy" id="3139141"/>
    <lineage>
        <taxon>Bacteria</taxon>
        <taxon>Pseudomonadati</taxon>
        <taxon>Pseudomonadota</taxon>
        <taxon>Alphaproteobacteria</taxon>
        <taxon>Sphingomonadales</taxon>
        <taxon>Erythrobacteraceae</taxon>
        <taxon>Aurantiacibacter</taxon>
    </lineage>
</organism>
<evidence type="ECO:0000313" key="2">
    <source>
        <dbReference type="Proteomes" id="UP001497045"/>
    </source>
</evidence>
<evidence type="ECO:0000313" key="1">
    <source>
        <dbReference type="EMBL" id="MEL1251124.1"/>
    </source>
</evidence>
<sequence length="200" mass="21381">MLPLRTDSGAAFSIPQKLLQICAAPCLALAVSGCWYSAEPLINAENGSAIPFEGSYADPDGGEEPIQISAFGAGVSYRVSQGDESQEIYFLLIEGSWYVAQITDPLEEPEVVALGPDLEGTRTPTNLSVYRIMHWSGEVLQIYEPECDEDLAKIPGIEVSDATCLIGGLDALALAASEFTTAIETGEATAEYDALRRLSE</sequence>
<gene>
    <name evidence="1" type="ORF">AAEO60_10605</name>
</gene>
<dbReference type="EMBL" id="JBBYHV010000002">
    <property type="protein sequence ID" value="MEL1251124.1"/>
    <property type="molecule type" value="Genomic_DNA"/>
</dbReference>
<evidence type="ECO:0008006" key="3">
    <source>
        <dbReference type="Google" id="ProtNLM"/>
    </source>
</evidence>
<dbReference type="Proteomes" id="UP001497045">
    <property type="component" value="Unassembled WGS sequence"/>
</dbReference>
<keyword evidence="2" id="KW-1185">Reference proteome</keyword>
<proteinExistence type="predicted"/>
<name>A0ABU9IGD6_9SPHN</name>
<reference evidence="1 2" key="1">
    <citation type="submission" date="2024-04" db="EMBL/GenBank/DDBJ databases">
        <title>Aurantiacibacter sp. DGU6 16S ribosomal RNA gene Genome sequencing and assembly.</title>
        <authorList>
            <person name="Park S."/>
        </authorList>
    </citation>
    <scope>NUCLEOTIDE SEQUENCE [LARGE SCALE GENOMIC DNA]</scope>
    <source>
        <strain evidence="1 2">DGU6</strain>
    </source>
</reference>
<dbReference type="RefSeq" id="WP_341673687.1">
    <property type="nucleotide sequence ID" value="NZ_JBBYHV010000002.1"/>
</dbReference>